<dbReference type="PANTHER" id="PTHR46763:SF1">
    <property type="entry name" value="DYNEIN REGULATORY COMPLEX PROTEIN 8"/>
    <property type="match status" value="1"/>
</dbReference>
<dbReference type="Ensembl" id="ENSCMUT00000000823.2">
    <property type="protein sequence ID" value="ENSCMUP00000000760.1"/>
    <property type="gene ID" value="ENSCMUG00000000576.2"/>
</dbReference>
<dbReference type="SUPFAM" id="SSF47473">
    <property type="entry name" value="EF-hand"/>
    <property type="match status" value="1"/>
</dbReference>
<accession>A0A8C3D717</accession>
<protein>
    <submittedName>
        <fullName evidence="2">EF-hand calcium binding domain 2</fullName>
    </submittedName>
</protein>
<proteinExistence type="predicted"/>
<dbReference type="Gene3D" id="1.10.238.10">
    <property type="entry name" value="EF-hand"/>
    <property type="match status" value="2"/>
</dbReference>
<dbReference type="Proteomes" id="UP000694553">
    <property type="component" value="Unassembled WGS sequence"/>
</dbReference>
<dbReference type="GO" id="GO:0005509">
    <property type="term" value="F:calcium ion binding"/>
    <property type="evidence" value="ECO:0007669"/>
    <property type="project" value="InterPro"/>
</dbReference>
<reference evidence="3" key="1">
    <citation type="submission" date="2019-10" db="EMBL/GenBank/DDBJ databases">
        <title>Corvus moneduloides (New Caledonian crow) genome, bCorMon1, primary haplotype.</title>
        <authorList>
            <person name="Rutz C."/>
            <person name="Fungtammasan C."/>
            <person name="Mountcastle J."/>
            <person name="Formenti G."/>
            <person name="Chow W."/>
            <person name="Howe K."/>
            <person name="Steele M.P."/>
            <person name="Fernandes J."/>
            <person name="Gilbert M.T.P."/>
            <person name="Fedrigo O."/>
            <person name="Jarvis E.D."/>
            <person name="Gemmell N."/>
        </authorList>
    </citation>
    <scope>NUCLEOTIDE SEQUENCE [LARGE SCALE GENOMIC DNA]</scope>
</reference>
<dbReference type="Pfam" id="PF13499">
    <property type="entry name" value="EF-hand_7"/>
    <property type="match status" value="1"/>
</dbReference>
<keyword evidence="3" id="KW-1185">Reference proteome</keyword>
<dbReference type="AlphaFoldDB" id="A0A8C3D717"/>
<dbReference type="InterPro" id="IPR011992">
    <property type="entry name" value="EF-hand-dom_pair"/>
</dbReference>
<dbReference type="FunFam" id="1.10.238.10:FF:000178">
    <property type="entry name" value="Calmodulin-2 A"/>
    <property type="match status" value="1"/>
</dbReference>
<dbReference type="InterPro" id="IPR002048">
    <property type="entry name" value="EF_hand_dom"/>
</dbReference>
<name>A0A8C3D717_CORMO</name>
<organism evidence="2 3">
    <name type="scientific">Corvus moneduloides</name>
    <name type="common">New Caledonian crow</name>
    <dbReference type="NCBI Taxonomy" id="1196302"/>
    <lineage>
        <taxon>Eukaryota</taxon>
        <taxon>Metazoa</taxon>
        <taxon>Chordata</taxon>
        <taxon>Craniata</taxon>
        <taxon>Vertebrata</taxon>
        <taxon>Euteleostomi</taxon>
        <taxon>Archelosauria</taxon>
        <taxon>Archosauria</taxon>
        <taxon>Dinosauria</taxon>
        <taxon>Saurischia</taxon>
        <taxon>Theropoda</taxon>
        <taxon>Coelurosauria</taxon>
        <taxon>Aves</taxon>
        <taxon>Neognathae</taxon>
        <taxon>Neoaves</taxon>
        <taxon>Telluraves</taxon>
        <taxon>Australaves</taxon>
        <taxon>Passeriformes</taxon>
        <taxon>Corvoidea</taxon>
        <taxon>Corvidae</taxon>
        <taxon>Corvus</taxon>
    </lineage>
</organism>
<keyword evidence="1" id="KW-0677">Repeat</keyword>
<dbReference type="GO" id="GO:0097228">
    <property type="term" value="C:sperm principal piece"/>
    <property type="evidence" value="ECO:0007669"/>
    <property type="project" value="TreeGrafter"/>
</dbReference>
<dbReference type="PANTHER" id="PTHR46763">
    <property type="entry name" value="DYNEIN REGULATORY COMPLEX PROTEIN 8"/>
    <property type="match status" value="1"/>
</dbReference>
<evidence type="ECO:0000313" key="2">
    <source>
        <dbReference type="Ensembl" id="ENSCMUP00000000760.1"/>
    </source>
</evidence>
<gene>
    <name evidence="2" type="primary">EFCAB2</name>
</gene>
<dbReference type="PROSITE" id="PS50222">
    <property type="entry name" value="EF_HAND_2"/>
    <property type="match status" value="1"/>
</dbReference>
<reference evidence="2" key="3">
    <citation type="submission" date="2025-09" db="UniProtKB">
        <authorList>
            <consortium name="Ensembl"/>
        </authorList>
    </citation>
    <scope>IDENTIFICATION</scope>
</reference>
<evidence type="ECO:0000313" key="3">
    <source>
        <dbReference type="Proteomes" id="UP000694553"/>
    </source>
</evidence>
<reference evidence="2" key="2">
    <citation type="submission" date="2025-08" db="UniProtKB">
        <authorList>
            <consortium name="Ensembl"/>
        </authorList>
    </citation>
    <scope>IDENTIFICATION</scope>
</reference>
<sequence length="234" mass="26195">MFFHFLKLRHMEISTIAGKAVFLREMECFEAAGSRGSLDSCLDGRRGAAGAYKGLGHVFRLLSKAGSDARHPRGVRGGRGQPRVAMATVRRCGHGAEGQGRGEIGCIVRSLGCFPNEAEVQELLAQIEVEEPGGFVHLEQFLPVMTKVLLERRFWPIPEDVILHAFEALDENKCGYITKEDLVKHLTEEGEPFSQEEMEDMLAVALDPETNTLRYRDYLKKLVVDETKTFPFNV</sequence>
<evidence type="ECO:0000256" key="1">
    <source>
        <dbReference type="ARBA" id="ARBA00022737"/>
    </source>
</evidence>